<accession>A0A235BV38</accession>
<evidence type="ECO:0000313" key="1">
    <source>
        <dbReference type="EMBL" id="OYD15627.1"/>
    </source>
</evidence>
<gene>
    <name evidence="1" type="ORF">CH330_05180</name>
</gene>
<organism evidence="1 2">
    <name type="scientific">candidate division WOR-3 bacterium JGI_Cruoil_03_51_56</name>
    <dbReference type="NCBI Taxonomy" id="1973747"/>
    <lineage>
        <taxon>Bacteria</taxon>
        <taxon>Bacteria division WOR-3</taxon>
    </lineage>
</organism>
<comment type="caution">
    <text evidence="1">The sequence shown here is derived from an EMBL/GenBank/DDBJ whole genome shotgun (WGS) entry which is preliminary data.</text>
</comment>
<protein>
    <recommendedName>
        <fullName evidence="3">LPP20 lipoprotein</fullName>
    </recommendedName>
</protein>
<dbReference type="AlphaFoldDB" id="A0A235BV38"/>
<evidence type="ECO:0008006" key="3">
    <source>
        <dbReference type="Google" id="ProtNLM"/>
    </source>
</evidence>
<sequence>MDNLAGFLKAALRFILWLGKKGVEMKQLETVGIGIAGMVVIIVLGCATGVKTSSTVTPRPPRTEVPAEPVEFQLPSKLPLVAEPGEVSEPVPGGVIDWSGNTVRARGTGFIDPGAKNKAQAKLMAERAATVVAQRNLLEIVKWVRVNSETRVEDFMTDYDVINTDVEGTVKGARQVGPAKYDSVAGIVTVELEINLYAKDGLADALSPALGGKVVASSVSPRVKEFFQEYSGLVIDGGETGLKPALFPKIYDEDGNLLLDTKNYAGYLTGQTTLQFISDLDKLLARPELATNPLVLEVKQVRGKLGTDIVLGPKDARQLKWLKDGFKYLLDAGRILVRVRL</sequence>
<name>A0A235BV38_UNCW3</name>
<evidence type="ECO:0000313" key="2">
    <source>
        <dbReference type="Proteomes" id="UP000215559"/>
    </source>
</evidence>
<proteinExistence type="predicted"/>
<dbReference type="Proteomes" id="UP000215559">
    <property type="component" value="Unassembled WGS sequence"/>
</dbReference>
<reference evidence="1 2" key="1">
    <citation type="submission" date="2017-07" db="EMBL/GenBank/DDBJ databases">
        <title>Recovery of genomes from metagenomes via a dereplication, aggregation, and scoring strategy.</title>
        <authorList>
            <person name="Sieber C.M."/>
            <person name="Probst A.J."/>
            <person name="Sharrar A."/>
            <person name="Thomas B.C."/>
            <person name="Hess M."/>
            <person name="Tringe S.G."/>
            <person name="Banfield J.F."/>
        </authorList>
    </citation>
    <scope>NUCLEOTIDE SEQUENCE [LARGE SCALE GENOMIC DNA]</scope>
    <source>
        <strain evidence="1">JGI_Cruoil_03_51_56</strain>
    </source>
</reference>
<dbReference type="EMBL" id="NOZP01000090">
    <property type="protein sequence ID" value="OYD15627.1"/>
    <property type="molecule type" value="Genomic_DNA"/>
</dbReference>